<keyword evidence="2" id="KW-1185">Reference proteome</keyword>
<sequence length="387" mass="47795">MINNDEQFRRFDYFLLDEKSMLKIFKNISEPSFTQTESDYLRLVIPNKYFIDKYLFDTKCFLSGFNYDSLCNIHESKIIHEWLFYVYKYDYITINDFVKFYDIGYYHMNLQFFLFEYFYYGNKKYLEELFERSNIGLKFKILYNILMEYSYDINILKYCANFVKEYTNINFAPNLIDKIFKKNNDRKKKEIIIVIDGENYSKEPYRYYFIYVKEQNYQQILYENIDKIDAYENTNLKTNYIDLSFLLKSENEKKYIQKFKLDPYTPINKSMLYSKDSYYNNFEIFDNLLKNPNYIFEINKYEILNEKERRIMLLCYLISLVHNNIYDEGIIKFLTTTVFFDGIHFCKNKFSFYFLSRYSFCQLDEIFRIFSNIPHEKFKKYLRLNDD</sequence>
<proteinExistence type="predicted"/>
<dbReference type="EMBL" id="MCFG01000048">
    <property type="protein sequence ID" value="ORX84645.1"/>
    <property type="molecule type" value="Genomic_DNA"/>
</dbReference>
<protein>
    <submittedName>
        <fullName evidence="1">Uncharacterized protein</fullName>
    </submittedName>
</protein>
<accession>A0A1Y1XFW8</accession>
<evidence type="ECO:0000313" key="2">
    <source>
        <dbReference type="Proteomes" id="UP000193944"/>
    </source>
</evidence>
<comment type="caution">
    <text evidence="1">The sequence shown here is derived from an EMBL/GenBank/DDBJ whole genome shotgun (WGS) entry which is preliminary data.</text>
</comment>
<evidence type="ECO:0000313" key="1">
    <source>
        <dbReference type="EMBL" id="ORX84645.1"/>
    </source>
</evidence>
<reference evidence="1 2" key="1">
    <citation type="submission" date="2016-08" db="EMBL/GenBank/DDBJ databases">
        <title>A Parts List for Fungal Cellulosomes Revealed by Comparative Genomics.</title>
        <authorList>
            <consortium name="DOE Joint Genome Institute"/>
            <person name="Haitjema C.H."/>
            <person name="Gilmore S.P."/>
            <person name="Henske J.K."/>
            <person name="Solomon K.V."/>
            <person name="De Groot R."/>
            <person name="Kuo A."/>
            <person name="Mondo S.J."/>
            <person name="Salamov A.A."/>
            <person name="Labutti K."/>
            <person name="Zhao Z."/>
            <person name="Chiniquy J."/>
            <person name="Barry K."/>
            <person name="Brewer H.M."/>
            <person name="Purvine S.O."/>
            <person name="Wright A.T."/>
            <person name="Boxma B."/>
            <person name="Van Alen T."/>
            <person name="Hackstein J.H."/>
            <person name="Baker S.E."/>
            <person name="Grigoriev I.V."/>
            <person name="O'Malley M.A."/>
        </authorList>
    </citation>
    <scope>NUCLEOTIDE SEQUENCE [LARGE SCALE GENOMIC DNA]</scope>
    <source>
        <strain evidence="1 2">S4</strain>
    </source>
</reference>
<name>A0A1Y1XFW8_9FUNG</name>
<gene>
    <name evidence="1" type="ORF">BCR32DRAFT_242392</name>
</gene>
<reference evidence="1 2" key="2">
    <citation type="submission" date="2016-08" db="EMBL/GenBank/DDBJ databases">
        <title>Pervasive Adenine N6-methylation of Active Genes in Fungi.</title>
        <authorList>
            <consortium name="DOE Joint Genome Institute"/>
            <person name="Mondo S.J."/>
            <person name="Dannebaum R.O."/>
            <person name="Kuo R.C."/>
            <person name="Labutti K."/>
            <person name="Haridas S."/>
            <person name="Kuo A."/>
            <person name="Salamov A."/>
            <person name="Ahrendt S.R."/>
            <person name="Lipzen A."/>
            <person name="Sullivan W."/>
            <person name="Andreopoulos W.B."/>
            <person name="Clum A."/>
            <person name="Lindquist E."/>
            <person name="Daum C."/>
            <person name="Ramamoorthy G.K."/>
            <person name="Gryganskyi A."/>
            <person name="Culley D."/>
            <person name="Magnuson J.K."/>
            <person name="James T.Y."/>
            <person name="O'Malley M.A."/>
            <person name="Stajich J.E."/>
            <person name="Spatafora J.W."/>
            <person name="Visel A."/>
            <person name="Grigoriev I.V."/>
        </authorList>
    </citation>
    <scope>NUCLEOTIDE SEQUENCE [LARGE SCALE GENOMIC DNA]</scope>
    <source>
        <strain evidence="1 2">S4</strain>
    </source>
</reference>
<organism evidence="1 2">
    <name type="scientific">Anaeromyces robustus</name>
    <dbReference type="NCBI Taxonomy" id="1754192"/>
    <lineage>
        <taxon>Eukaryota</taxon>
        <taxon>Fungi</taxon>
        <taxon>Fungi incertae sedis</taxon>
        <taxon>Chytridiomycota</taxon>
        <taxon>Chytridiomycota incertae sedis</taxon>
        <taxon>Neocallimastigomycetes</taxon>
        <taxon>Neocallimastigales</taxon>
        <taxon>Neocallimastigaceae</taxon>
        <taxon>Anaeromyces</taxon>
    </lineage>
</organism>
<dbReference type="Proteomes" id="UP000193944">
    <property type="component" value="Unassembled WGS sequence"/>
</dbReference>
<dbReference type="AlphaFoldDB" id="A0A1Y1XFW8"/>